<dbReference type="OrthoDB" id="3010234at2"/>
<dbReference type="PATRIC" id="fig|999552.6.peg.3915"/>
<evidence type="ECO:0000313" key="2">
    <source>
        <dbReference type="Proteomes" id="UP000018780"/>
    </source>
</evidence>
<dbReference type="Proteomes" id="UP000018780">
    <property type="component" value="Chromosome"/>
</dbReference>
<dbReference type="RefSeq" id="WP_024092078.1">
    <property type="nucleotide sequence ID" value="NC_023135.1"/>
</dbReference>
<dbReference type="InterPro" id="IPR029044">
    <property type="entry name" value="Nucleotide-diphossugar_trans"/>
</dbReference>
<dbReference type="HOGENOM" id="CLU_063040_0_0_5"/>
<proteinExistence type="predicted"/>
<sequence length="346" mass="39701">MTRSAAPDMPPLGLAGAYRMRWKRRRMLWRALRARRQMRKMAGSSDRIPGNGVLVFIVLRNEITRLPYFLEYYRRLGAVHFLVVDNDSDDGSTEYLAQQCDVSVWQTAASYREARFGLNWLGWLLIRYGHGRWCLTVDADELLVYSGMEKRGLDDLTQSLEQQGRRGFGALMLDLYPKGALGAQSYAPGQDPCEILQWFDAGPYRAVRQQPMGNLWVQGGARERVFFQEQPERSPTLNKLPLIRWNRRYSYMNSTHSLLPPQMNALYDGPGGPDPSGVLLHTKFLPEIVLKSATEKQRQQHFHTPLQFDGYYDEISGTPDLWHSGSVRYRGPEQLANSGLMTPIIW</sequence>
<dbReference type="STRING" id="999552.METH_19775"/>
<dbReference type="EMBL" id="CP006773">
    <property type="protein sequence ID" value="AHD02567.1"/>
    <property type="molecule type" value="Genomic_DNA"/>
</dbReference>
<keyword evidence="2" id="KW-1185">Reference proteome</keyword>
<evidence type="ECO:0000313" key="1">
    <source>
        <dbReference type="EMBL" id="AHD02567.1"/>
    </source>
</evidence>
<accession>V9W078</accession>
<evidence type="ECO:0008006" key="3">
    <source>
        <dbReference type="Google" id="ProtNLM"/>
    </source>
</evidence>
<dbReference type="SUPFAM" id="SSF53448">
    <property type="entry name" value="Nucleotide-diphospho-sugar transferases"/>
    <property type="match status" value="1"/>
</dbReference>
<gene>
    <name evidence="1" type="ORF">METH_19775</name>
</gene>
<dbReference type="AlphaFoldDB" id="V9W078"/>
<dbReference type="KEGG" id="lmd:METH_19775"/>
<name>V9W078_9RHOB</name>
<protein>
    <recommendedName>
        <fullName evidence="3">Glycosyl transferase family 2</fullName>
    </recommendedName>
</protein>
<dbReference type="Pfam" id="PF13704">
    <property type="entry name" value="Glyco_tranf_2_4"/>
    <property type="match status" value="1"/>
</dbReference>
<reference evidence="1 2" key="1">
    <citation type="submission" date="2013-09" db="EMBL/GenBank/DDBJ databases">
        <authorList>
            <consortium name="DOE Joint Genome Institute"/>
            <person name="Klenk H.-P."/>
            <person name="Huntemann M."/>
            <person name="Han J."/>
            <person name="Chen A."/>
            <person name="Kyrpides N."/>
            <person name="Mavromatis K."/>
            <person name="Markowitz V."/>
            <person name="Palaniappan K."/>
            <person name="Ivanova N."/>
            <person name="Schaumberg A."/>
            <person name="Pati A."/>
            <person name="Liolios K."/>
            <person name="Nordberg H.P."/>
            <person name="Cantor M.N."/>
            <person name="Hua S.X."/>
            <person name="Woyke T."/>
        </authorList>
    </citation>
    <scope>NUCLEOTIDE SEQUENCE [LARGE SCALE GENOMIC DNA]</scope>
    <source>
        <strain evidence="1 2">DSM 14336</strain>
    </source>
</reference>
<organism evidence="1 2">
    <name type="scientific">Leisingera methylohalidivorans DSM 14336</name>
    <dbReference type="NCBI Taxonomy" id="999552"/>
    <lineage>
        <taxon>Bacteria</taxon>
        <taxon>Pseudomonadati</taxon>
        <taxon>Pseudomonadota</taxon>
        <taxon>Alphaproteobacteria</taxon>
        <taxon>Rhodobacterales</taxon>
        <taxon>Roseobacteraceae</taxon>
        <taxon>Leisingera</taxon>
    </lineage>
</organism>
<dbReference type="CDD" id="cd00761">
    <property type="entry name" value="Glyco_tranf_GTA_type"/>
    <property type="match status" value="1"/>
</dbReference>